<feature type="compositionally biased region" description="Polar residues" evidence="1">
    <location>
        <begin position="1"/>
        <end position="31"/>
    </location>
</feature>
<name>A0A8S0TQN3_OLEEU</name>
<reference evidence="2 3" key="1">
    <citation type="submission" date="2019-12" db="EMBL/GenBank/DDBJ databases">
        <authorList>
            <person name="Alioto T."/>
            <person name="Alioto T."/>
            <person name="Gomez Garrido J."/>
        </authorList>
    </citation>
    <scope>NUCLEOTIDE SEQUENCE [LARGE SCALE GENOMIC DNA]</scope>
</reference>
<gene>
    <name evidence="2" type="ORF">OLEA9_A019650</name>
</gene>
<dbReference type="AlphaFoldDB" id="A0A8S0TQN3"/>
<comment type="caution">
    <text evidence="2">The sequence shown here is derived from an EMBL/GenBank/DDBJ whole genome shotgun (WGS) entry which is preliminary data.</text>
</comment>
<evidence type="ECO:0000313" key="3">
    <source>
        <dbReference type="Proteomes" id="UP000594638"/>
    </source>
</evidence>
<keyword evidence="3" id="KW-1185">Reference proteome</keyword>
<dbReference type="Gramene" id="OE9A019650T1">
    <property type="protein sequence ID" value="OE9A019650C1"/>
    <property type="gene ID" value="OE9A019650"/>
</dbReference>
<evidence type="ECO:0000313" key="2">
    <source>
        <dbReference type="EMBL" id="CAA3007657.1"/>
    </source>
</evidence>
<dbReference type="Proteomes" id="UP000594638">
    <property type="component" value="Unassembled WGS sequence"/>
</dbReference>
<dbReference type="EMBL" id="CACTIH010007281">
    <property type="protein sequence ID" value="CAA3007657.1"/>
    <property type="molecule type" value="Genomic_DNA"/>
</dbReference>
<protein>
    <submittedName>
        <fullName evidence="2">Uncharacterized protein</fullName>
    </submittedName>
</protein>
<sequence>MSHQSVRYLQKAVGSSFQDPSTSKDIASQATGGPKSLPPKIFGFSTDALAKKNNVASTTKAEREVKEALDELLVDRAEVNIYIEDPKDTKKEAKIALAECSLINAKACEAIVYENGKHWEKPYPWHYKSFPTRMANETALQTNQKDTDFKNLQNLVPKGLGNFYAEMMDVCYYFHLFESRPPENPL</sequence>
<organism evidence="2 3">
    <name type="scientific">Olea europaea subsp. europaea</name>
    <dbReference type="NCBI Taxonomy" id="158383"/>
    <lineage>
        <taxon>Eukaryota</taxon>
        <taxon>Viridiplantae</taxon>
        <taxon>Streptophyta</taxon>
        <taxon>Embryophyta</taxon>
        <taxon>Tracheophyta</taxon>
        <taxon>Spermatophyta</taxon>
        <taxon>Magnoliopsida</taxon>
        <taxon>eudicotyledons</taxon>
        <taxon>Gunneridae</taxon>
        <taxon>Pentapetalae</taxon>
        <taxon>asterids</taxon>
        <taxon>lamiids</taxon>
        <taxon>Lamiales</taxon>
        <taxon>Oleaceae</taxon>
        <taxon>Oleeae</taxon>
        <taxon>Olea</taxon>
    </lineage>
</organism>
<accession>A0A8S0TQN3</accession>
<evidence type="ECO:0000256" key="1">
    <source>
        <dbReference type="SAM" id="MobiDB-lite"/>
    </source>
</evidence>
<proteinExistence type="predicted"/>
<feature type="region of interest" description="Disordered" evidence="1">
    <location>
        <begin position="1"/>
        <end position="38"/>
    </location>
</feature>